<evidence type="ECO:0000313" key="5">
    <source>
        <dbReference type="Proteomes" id="UP000194236"/>
    </source>
</evidence>
<reference evidence="4 5" key="1">
    <citation type="submission" date="2017-03" db="EMBL/GenBank/DDBJ databases">
        <title>Genome Survey of Euroglyphus maynei.</title>
        <authorList>
            <person name="Arlian L.G."/>
            <person name="Morgan M.S."/>
            <person name="Rider S.D."/>
        </authorList>
    </citation>
    <scope>NUCLEOTIDE SEQUENCE [LARGE SCALE GENOMIC DNA]</scope>
    <source>
        <strain evidence="4">Arlian Lab</strain>
        <tissue evidence="4">Whole body</tissue>
    </source>
</reference>
<protein>
    <recommendedName>
        <fullName evidence="3">WAP domain-containing protein</fullName>
    </recommendedName>
</protein>
<dbReference type="AlphaFoldDB" id="A0A1Y3BTG6"/>
<comment type="caution">
    <text evidence="4">The sequence shown here is derived from an EMBL/GenBank/DDBJ whole genome shotgun (WGS) entry which is preliminary data.</text>
</comment>
<dbReference type="GO" id="GO:0030414">
    <property type="term" value="F:peptidase inhibitor activity"/>
    <property type="evidence" value="ECO:0007669"/>
    <property type="project" value="InterPro"/>
</dbReference>
<evidence type="ECO:0000313" key="4">
    <source>
        <dbReference type="EMBL" id="OTF84082.1"/>
    </source>
</evidence>
<dbReference type="PRINTS" id="PR00003">
    <property type="entry name" value="4DISULPHCORE"/>
</dbReference>
<accession>A0A1Y3BTG6</accession>
<dbReference type="EMBL" id="MUJZ01000851">
    <property type="protein sequence ID" value="OTF84082.1"/>
    <property type="molecule type" value="Genomic_DNA"/>
</dbReference>
<keyword evidence="2" id="KW-0732">Signal</keyword>
<dbReference type="OrthoDB" id="406800at2759"/>
<feature type="non-terminal residue" evidence="4">
    <location>
        <position position="116"/>
    </location>
</feature>
<dbReference type="InterPro" id="IPR036645">
    <property type="entry name" value="Elafin-like_sf"/>
</dbReference>
<keyword evidence="5" id="KW-1185">Reference proteome</keyword>
<dbReference type="Pfam" id="PF00095">
    <property type="entry name" value="WAP"/>
    <property type="match status" value="1"/>
</dbReference>
<dbReference type="GO" id="GO:0005576">
    <property type="term" value="C:extracellular region"/>
    <property type="evidence" value="ECO:0007669"/>
    <property type="project" value="InterPro"/>
</dbReference>
<dbReference type="InterPro" id="IPR008197">
    <property type="entry name" value="WAP_dom"/>
</dbReference>
<dbReference type="Gene3D" id="4.10.75.10">
    <property type="entry name" value="Elafin-like"/>
    <property type="match status" value="1"/>
</dbReference>
<name>A0A1Y3BTG6_EURMA</name>
<dbReference type="Proteomes" id="UP000194236">
    <property type="component" value="Unassembled WGS sequence"/>
</dbReference>
<evidence type="ECO:0000256" key="1">
    <source>
        <dbReference type="ARBA" id="ARBA00002878"/>
    </source>
</evidence>
<evidence type="ECO:0000256" key="2">
    <source>
        <dbReference type="ARBA" id="ARBA00022729"/>
    </source>
</evidence>
<evidence type="ECO:0000259" key="3">
    <source>
        <dbReference type="PROSITE" id="PS51390"/>
    </source>
</evidence>
<feature type="domain" description="WAP" evidence="3">
    <location>
        <begin position="62"/>
        <end position="116"/>
    </location>
</feature>
<dbReference type="SMART" id="SM00217">
    <property type="entry name" value="WAP"/>
    <property type="match status" value="1"/>
</dbReference>
<dbReference type="PROSITE" id="PS51390">
    <property type="entry name" value="WAP"/>
    <property type="match status" value="1"/>
</dbReference>
<gene>
    <name evidence="4" type="ORF">BLA29_007574</name>
</gene>
<sequence length="116" mass="13225">MECQDENCILGIDYYHDHRGCPVCRCVNPCNDIRCQEDMNCAVELFRDEISGKIRANAECRLRMKPGQCPRNIHIVPESEREQSIECYDQCRSDADCRASDKCCNNGCANICVAIE</sequence>
<dbReference type="SUPFAM" id="SSF57256">
    <property type="entry name" value="Elafin-like"/>
    <property type="match status" value="1"/>
</dbReference>
<organism evidence="4 5">
    <name type="scientific">Euroglyphus maynei</name>
    <name type="common">Mayne's house dust mite</name>
    <dbReference type="NCBI Taxonomy" id="6958"/>
    <lineage>
        <taxon>Eukaryota</taxon>
        <taxon>Metazoa</taxon>
        <taxon>Ecdysozoa</taxon>
        <taxon>Arthropoda</taxon>
        <taxon>Chelicerata</taxon>
        <taxon>Arachnida</taxon>
        <taxon>Acari</taxon>
        <taxon>Acariformes</taxon>
        <taxon>Sarcoptiformes</taxon>
        <taxon>Astigmata</taxon>
        <taxon>Psoroptidia</taxon>
        <taxon>Analgoidea</taxon>
        <taxon>Pyroglyphidae</taxon>
        <taxon>Pyroglyphinae</taxon>
        <taxon>Euroglyphus</taxon>
    </lineage>
</organism>
<proteinExistence type="predicted"/>
<comment type="function">
    <text evidence="1">Has antibacterial activity.</text>
</comment>